<protein>
    <submittedName>
        <fullName evidence="1">Uncharacterized protein</fullName>
    </submittedName>
</protein>
<dbReference type="AlphaFoldDB" id="A0A0F5VBZ5"/>
<sequence>MLLLGVYDTVSSLLPGWQGSEISMWAAVALPRSGLVQQGPATDCQKCHLNFWRNYAPLFQSLWATLAE</sequence>
<evidence type="ECO:0000313" key="2">
    <source>
        <dbReference type="Proteomes" id="UP000033633"/>
    </source>
</evidence>
<dbReference type="Proteomes" id="UP000033633">
    <property type="component" value="Unassembled WGS sequence"/>
</dbReference>
<gene>
    <name evidence="1" type="ORF">KY46_11675</name>
</gene>
<name>A0A0F5VBZ5_9GAMM</name>
<dbReference type="PATRIC" id="fig|265726.11.peg.4499"/>
<keyword evidence="2" id="KW-1185">Reference proteome</keyword>
<evidence type="ECO:0000313" key="1">
    <source>
        <dbReference type="EMBL" id="KKC99587.1"/>
    </source>
</evidence>
<proteinExistence type="predicted"/>
<reference evidence="1 2" key="1">
    <citation type="submission" date="2014-12" db="EMBL/GenBank/DDBJ databases">
        <title>Mercury Reductase activity and rhizosphere competence traits in the genome of root associated Photobacterium halotolerans MELD1.</title>
        <authorList>
            <person name="Mathew D.C."/>
            <person name="Huang C.-C."/>
        </authorList>
    </citation>
    <scope>NUCLEOTIDE SEQUENCE [LARGE SCALE GENOMIC DNA]</scope>
    <source>
        <strain evidence="1 2">MELD1</strain>
    </source>
</reference>
<dbReference type="EMBL" id="JWYV01000009">
    <property type="protein sequence ID" value="KKC99587.1"/>
    <property type="molecule type" value="Genomic_DNA"/>
</dbReference>
<comment type="caution">
    <text evidence="1">The sequence shown here is derived from an EMBL/GenBank/DDBJ whole genome shotgun (WGS) entry which is preliminary data.</text>
</comment>
<accession>A0A0F5VBZ5</accession>
<organism evidence="1 2">
    <name type="scientific">Photobacterium halotolerans</name>
    <dbReference type="NCBI Taxonomy" id="265726"/>
    <lineage>
        <taxon>Bacteria</taxon>
        <taxon>Pseudomonadati</taxon>
        <taxon>Pseudomonadota</taxon>
        <taxon>Gammaproteobacteria</taxon>
        <taxon>Vibrionales</taxon>
        <taxon>Vibrionaceae</taxon>
        <taxon>Photobacterium</taxon>
    </lineage>
</organism>